<accession>A0A2S2DS98</accession>
<reference evidence="2" key="1">
    <citation type="submission" date="2018-05" db="EMBL/GenBank/DDBJ databases">
        <title>Pseudarcicella sp. HME7025 Genome sequencing and assembly.</title>
        <authorList>
            <person name="Kim H."/>
            <person name="Kang H."/>
            <person name="Joh K."/>
        </authorList>
    </citation>
    <scope>NUCLEOTIDE SEQUENCE [LARGE SCALE GENOMIC DNA]</scope>
    <source>
        <strain evidence="2">HME7025</strain>
    </source>
</reference>
<gene>
    <name evidence="1" type="ORF">HME7025_00296</name>
</gene>
<organism evidence="1 2">
    <name type="scientific">Aquirufa nivalisilvae</name>
    <dbReference type="NCBI Taxonomy" id="2516557"/>
    <lineage>
        <taxon>Bacteria</taxon>
        <taxon>Pseudomonadati</taxon>
        <taxon>Bacteroidota</taxon>
        <taxon>Cytophagia</taxon>
        <taxon>Cytophagales</taxon>
        <taxon>Flectobacillaceae</taxon>
        <taxon>Aquirufa</taxon>
    </lineage>
</organism>
<dbReference type="EMBL" id="CP029346">
    <property type="protein sequence ID" value="AWL08179.1"/>
    <property type="molecule type" value="Genomic_DNA"/>
</dbReference>
<proteinExistence type="predicted"/>
<dbReference type="AlphaFoldDB" id="A0A2S2DS98"/>
<sequence>MKKKQYVWIYFFYFSVEILPDWVDFLIRKIEILLVWINK</sequence>
<protein>
    <submittedName>
        <fullName evidence="1">Uncharacterized protein</fullName>
    </submittedName>
</protein>
<name>A0A2S2DS98_9BACT</name>
<dbReference type="KEGG" id="psez:HME7025_00296"/>
<evidence type="ECO:0000313" key="2">
    <source>
        <dbReference type="Proteomes" id="UP000245468"/>
    </source>
</evidence>
<keyword evidence="2" id="KW-1185">Reference proteome</keyword>
<evidence type="ECO:0000313" key="1">
    <source>
        <dbReference type="EMBL" id="AWL08179.1"/>
    </source>
</evidence>
<dbReference type="Proteomes" id="UP000245468">
    <property type="component" value="Chromosome"/>
</dbReference>